<proteinExistence type="predicted"/>
<evidence type="ECO:0000313" key="2">
    <source>
        <dbReference type="Proteomes" id="UP000264820"/>
    </source>
</evidence>
<name>A0A3Q3DFN6_HIPCM</name>
<dbReference type="AlphaFoldDB" id="A0A3Q3DFN6"/>
<dbReference type="Proteomes" id="UP000264820">
    <property type="component" value="Unplaced"/>
</dbReference>
<reference evidence="1" key="2">
    <citation type="submission" date="2025-09" db="UniProtKB">
        <authorList>
            <consortium name="Ensembl"/>
        </authorList>
    </citation>
    <scope>IDENTIFICATION</scope>
</reference>
<reference evidence="1" key="1">
    <citation type="submission" date="2025-08" db="UniProtKB">
        <authorList>
            <consortium name="Ensembl"/>
        </authorList>
    </citation>
    <scope>IDENTIFICATION</scope>
</reference>
<keyword evidence="2" id="KW-1185">Reference proteome</keyword>
<sequence>MRRFICVFLDRNGDSPALSPTWLLTERKRGGVHEGARSGFPSPQSPRTMQILSPGMLFVLFLLRAHVCLSTRNIGTRLKCTQAHL</sequence>
<dbReference type="Ensembl" id="ENSHCOT00000026384.1">
    <property type="protein sequence ID" value="ENSHCOP00000010944.1"/>
    <property type="gene ID" value="ENSHCOG00000013662.1"/>
</dbReference>
<evidence type="ECO:0000313" key="1">
    <source>
        <dbReference type="Ensembl" id="ENSHCOP00000010944.1"/>
    </source>
</evidence>
<protein>
    <submittedName>
        <fullName evidence="1">Uncharacterized protein</fullName>
    </submittedName>
</protein>
<organism evidence="1 2">
    <name type="scientific">Hippocampus comes</name>
    <name type="common">Tiger tail seahorse</name>
    <dbReference type="NCBI Taxonomy" id="109280"/>
    <lineage>
        <taxon>Eukaryota</taxon>
        <taxon>Metazoa</taxon>
        <taxon>Chordata</taxon>
        <taxon>Craniata</taxon>
        <taxon>Vertebrata</taxon>
        <taxon>Euteleostomi</taxon>
        <taxon>Actinopterygii</taxon>
        <taxon>Neopterygii</taxon>
        <taxon>Teleostei</taxon>
        <taxon>Neoteleostei</taxon>
        <taxon>Acanthomorphata</taxon>
        <taxon>Syngnathiaria</taxon>
        <taxon>Syngnathiformes</taxon>
        <taxon>Syngnathoidei</taxon>
        <taxon>Syngnathidae</taxon>
        <taxon>Hippocampus</taxon>
    </lineage>
</organism>
<accession>A0A3Q3DFN6</accession>